<dbReference type="CDD" id="cd00085">
    <property type="entry name" value="HNHc"/>
    <property type="match status" value="1"/>
</dbReference>
<dbReference type="InterPro" id="IPR003615">
    <property type="entry name" value="HNH_nuc"/>
</dbReference>
<reference evidence="2" key="1">
    <citation type="submission" date="2021-05" db="EMBL/GenBank/DDBJ databases">
        <title>Energy efficiency and biological interactions define the core microbiome of deep oligotrophic groundwater.</title>
        <authorList>
            <person name="Mehrshad M."/>
            <person name="Lopez-Fernandez M."/>
            <person name="Bell E."/>
            <person name="Bernier-Latmani R."/>
            <person name="Bertilsson S."/>
            <person name="Dopson M."/>
        </authorList>
    </citation>
    <scope>NUCLEOTIDE SEQUENCE</scope>
    <source>
        <strain evidence="2">Modern_marine.mb.64</strain>
    </source>
</reference>
<dbReference type="AlphaFoldDB" id="A0A948RX82"/>
<feature type="domain" description="HNH nuclease" evidence="1">
    <location>
        <begin position="89"/>
        <end position="142"/>
    </location>
</feature>
<dbReference type="Gene3D" id="1.10.30.50">
    <property type="match status" value="1"/>
</dbReference>
<dbReference type="Proteomes" id="UP000777784">
    <property type="component" value="Unassembled WGS sequence"/>
</dbReference>
<evidence type="ECO:0000259" key="1">
    <source>
        <dbReference type="SMART" id="SM00507"/>
    </source>
</evidence>
<keyword evidence="2" id="KW-0255">Endonuclease</keyword>
<gene>
    <name evidence="2" type="ORF">KJ970_03155</name>
</gene>
<keyword evidence="2" id="KW-0540">Nuclease</keyword>
<dbReference type="GO" id="GO:0008270">
    <property type="term" value="F:zinc ion binding"/>
    <property type="evidence" value="ECO:0007669"/>
    <property type="project" value="InterPro"/>
</dbReference>
<sequence>MLDDRALVLNRSWVPIGTTTVREAISMVFRETASIILPDDFTVHDFDSWSNLRVNEEEPCIRTVCLRIKIPEVLLLTRYDEFPVRKIPFSRRNIYRRDQFRCQYCGRRKDPTELSVDHIISRSHGGTSTWLNCVLACLPCNRRKGNRTLEEAGMHLMRPPKEPTWSPTLTVPMARRKVSWQSFISDHYWNVELDA</sequence>
<dbReference type="PANTHER" id="PTHR33877">
    <property type="entry name" value="SLL1193 PROTEIN"/>
    <property type="match status" value="1"/>
</dbReference>
<organism evidence="2 3">
    <name type="scientific">Eiseniibacteriota bacterium</name>
    <dbReference type="NCBI Taxonomy" id="2212470"/>
    <lineage>
        <taxon>Bacteria</taxon>
        <taxon>Candidatus Eiseniibacteriota</taxon>
    </lineage>
</organism>
<name>A0A948RX82_UNCEI</name>
<dbReference type="EMBL" id="JAHJDP010000019">
    <property type="protein sequence ID" value="MBU2689899.1"/>
    <property type="molecule type" value="Genomic_DNA"/>
</dbReference>
<dbReference type="SMART" id="SM00507">
    <property type="entry name" value="HNHc"/>
    <property type="match status" value="1"/>
</dbReference>
<dbReference type="Pfam" id="PF01844">
    <property type="entry name" value="HNH"/>
    <property type="match status" value="1"/>
</dbReference>
<evidence type="ECO:0000313" key="3">
    <source>
        <dbReference type="Proteomes" id="UP000777784"/>
    </source>
</evidence>
<comment type="caution">
    <text evidence="2">The sequence shown here is derived from an EMBL/GenBank/DDBJ whole genome shotgun (WGS) entry which is preliminary data.</text>
</comment>
<dbReference type="GO" id="GO:0004519">
    <property type="term" value="F:endonuclease activity"/>
    <property type="evidence" value="ECO:0007669"/>
    <property type="project" value="UniProtKB-KW"/>
</dbReference>
<dbReference type="GO" id="GO:0003676">
    <property type="term" value="F:nucleic acid binding"/>
    <property type="evidence" value="ECO:0007669"/>
    <property type="project" value="InterPro"/>
</dbReference>
<dbReference type="InterPro" id="IPR002711">
    <property type="entry name" value="HNH"/>
</dbReference>
<protein>
    <submittedName>
        <fullName evidence="2">HNH endonuclease</fullName>
    </submittedName>
</protein>
<proteinExistence type="predicted"/>
<dbReference type="PANTHER" id="PTHR33877:SF2">
    <property type="entry name" value="OS07G0170200 PROTEIN"/>
    <property type="match status" value="1"/>
</dbReference>
<dbReference type="InterPro" id="IPR052892">
    <property type="entry name" value="NA-targeting_endonuclease"/>
</dbReference>
<accession>A0A948RX82</accession>
<keyword evidence="2" id="KW-0378">Hydrolase</keyword>
<evidence type="ECO:0000313" key="2">
    <source>
        <dbReference type="EMBL" id="MBU2689899.1"/>
    </source>
</evidence>